<sequence>MLQWFNQMKRESKDLAIEIERLERQWTEMLQHVKPLQTDEFHMQCIYKVPPNIRESNPKAYTPQILSIGPYHHKPCDLSKEDNSFEAMEELKLKYLKGFLDRTQLPIREFVLKIKEMEESNIIRSCYADTIKCNSDDFLKLILVDACFIIELFLRWNSNCEWKGKDPLMLKPWMLTYVDLDLLLLENQLPFCVLEELHKLTGMNEKFLDITFKYFGNRLFGNECSGESPKHFNDLLRSSIISSSKLGLGKPEECKQIIKHVYSASQLKEAGLEFKLSPNKSLLDLTYSKYGVLSMPSLDIHDNSEVLFRNMMAYEHCHLSATSIVTQYLTILDFLINTEKDVNILVDKKIIVNWTGDANKVATMINDLSSQLSMPFFNSHYFSLCNSLNDFYENPCNKYKATFIHDYFNTPWKIASTTAAIMLLFLTFLQTVCSIASLFHGN</sequence>
<dbReference type="STRING" id="3916.A0A1S3VXF3"/>
<keyword evidence="1" id="KW-0472">Membrane</keyword>
<organism evidence="2 3">
    <name type="scientific">Vigna radiata var. radiata</name>
    <name type="common">Mung bean</name>
    <name type="synonym">Phaseolus aureus</name>
    <dbReference type="NCBI Taxonomy" id="3916"/>
    <lineage>
        <taxon>Eukaryota</taxon>
        <taxon>Viridiplantae</taxon>
        <taxon>Streptophyta</taxon>
        <taxon>Embryophyta</taxon>
        <taxon>Tracheophyta</taxon>
        <taxon>Spermatophyta</taxon>
        <taxon>Magnoliopsida</taxon>
        <taxon>eudicotyledons</taxon>
        <taxon>Gunneridae</taxon>
        <taxon>Pentapetalae</taxon>
        <taxon>rosids</taxon>
        <taxon>fabids</taxon>
        <taxon>Fabales</taxon>
        <taxon>Fabaceae</taxon>
        <taxon>Papilionoideae</taxon>
        <taxon>50 kb inversion clade</taxon>
        <taxon>NPAAA clade</taxon>
        <taxon>indigoferoid/millettioid clade</taxon>
        <taxon>Phaseoleae</taxon>
        <taxon>Vigna</taxon>
    </lineage>
</organism>
<keyword evidence="1" id="KW-0812">Transmembrane</keyword>
<reference evidence="3" key="1">
    <citation type="submission" date="2025-08" db="UniProtKB">
        <authorList>
            <consortium name="RefSeq"/>
        </authorList>
    </citation>
    <scope>IDENTIFICATION</scope>
    <source>
        <tissue evidence="3">Leaf</tissue>
    </source>
</reference>
<dbReference type="PANTHER" id="PTHR31170">
    <property type="entry name" value="BNAC04G53230D PROTEIN"/>
    <property type="match status" value="1"/>
</dbReference>
<dbReference type="Proteomes" id="UP000087766">
    <property type="component" value="Unplaced"/>
</dbReference>
<evidence type="ECO:0000313" key="2">
    <source>
        <dbReference type="Proteomes" id="UP000087766"/>
    </source>
</evidence>
<dbReference type="AlphaFoldDB" id="A0A1S3VXF3"/>
<proteinExistence type="predicted"/>
<dbReference type="GeneID" id="106779407"/>
<gene>
    <name evidence="3" type="primary">LOC106779407</name>
</gene>
<accession>A0A1S3VXF3</accession>
<dbReference type="OrthoDB" id="1896044at2759"/>
<evidence type="ECO:0000313" key="3">
    <source>
        <dbReference type="RefSeq" id="XP_014522990.1"/>
    </source>
</evidence>
<name>A0A1S3VXF3_VIGRR</name>
<dbReference type="InterPro" id="IPR004158">
    <property type="entry name" value="DUF247_pln"/>
</dbReference>
<protein>
    <submittedName>
        <fullName evidence="3">UPF0481 protein At3g47200-like</fullName>
    </submittedName>
</protein>
<feature type="transmembrane region" description="Helical" evidence="1">
    <location>
        <begin position="419"/>
        <end position="439"/>
    </location>
</feature>
<dbReference type="RefSeq" id="XP_014522990.1">
    <property type="nucleotide sequence ID" value="XM_014667504.2"/>
</dbReference>
<dbReference type="KEGG" id="vra:106779407"/>
<keyword evidence="2" id="KW-1185">Reference proteome</keyword>
<dbReference type="Pfam" id="PF03140">
    <property type="entry name" value="DUF247"/>
    <property type="match status" value="1"/>
</dbReference>
<keyword evidence="1" id="KW-1133">Transmembrane helix</keyword>
<dbReference type="PANTHER" id="PTHR31170:SF23">
    <property type="match status" value="1"/>
</dbReference>
<evidence type="ECO:0000256" key="1">
    <source>
        <dbReference type="SAM" id="Phobius"/>
    </source>
</evidence>